<feature type="chain" id="PRO_5035765918" evidence="3">
    <location>
        <begin position="35"/>
        <end position="323"/>
    </location>
</feature>
<keyword evidence="5" id="KW-1185">Reference proteome</keyword>
<evidence type="ECO:0000256" key="2">
    <source>
        <dbReference type="SAM" id="Phobius"/>
    </source>
</evidence>
<accession>A0A8S1H0R3</accession>
<feature type="transmembrane region" description="Helical" evidence="2">
    <location>
        <begin position="271"/>
        <end position="297"/>
    </location>
</feature>
<organism evidence="4 5">
    <name type="scientific">Caenorhabditis auriculariae</name>
    <dbReference type="NCBI Taxonomy" id="2777116"/>
    <lineage>
        <taxon>Eukaryota</taxon>
        <taxon>Metazoa</taxon>
        <taxon>Ecdysozoa</taxon>
        <taxon>Nematoda</taxon>
        <taxon>Chromadorea</taxon>
        <taxon>Rhabditida</taxon>
        <taxon>Rhabditina</taxon>
        <taxon>Rhabditomorpha</taxon>
        <taxon>Rhabditoidea</taxon>
        <taxon>Rhabditidae</taxon>
        <taxon>Peloderinae</taxon>
        <taxon>Caenorhabditis</taxon>
    </lineage>
</organism>
<gene>
    <name evidence="4" type="ORF">CAUJ_LOCUS5765</name>
</gene>
<proteinExistence type="predicted"/>
<keyword evidence="2" id="KW-0812">Transmembrane</keyword>
<keyword evidence="3" id="KW-0732">Signal</keyword>
<keyword evidence="2" id="KW-0472">Membrane</keyword>
<comment type="caution">
    <text evidence="4">The sequence shown here is derived from an EMBL/GenBank/DDBJ whole genome shotgun (WGS) entry which is preliminary data.</text>
</comment>
<dbReference type="Proteomes" id="UP000835052">
    <property type="component" value="Unassembled WGS sequence"/>
</dbReference>
<evidence type="ECO:0000256" key="3">
    <source>
        <dbReference type="SAM" id="SignalP"/>
    </source>
</evidence>
<name>A0A8S1H0R3_9PELO</name>
<dbReference type="AlphaFoldDB" id="A0A8S1H0R3"/>
<feature type="compositionally biased region" description="Low complexity" evidence="1">
    <location>
        <begin position="235"/>
        <end position="253"/>
    </location>
</feature>
<reference evidence="4" key="1">
    <citation type="submission" date="2020-10" db="EMBL/GenBank/DDBJ databases">
        <authorList>
            <person name="Kikuchi T."/>
        </authorList>
    </citation>
    <scope>NUCLEOTIDE SEQUENCE</scope>
    <source>
        <strain evidence="4">NKZ352</strain>
    </source>
</reference>
<feature type="region of interest" description="Disordered" evidence="1">
    <location>
        <begin position="175"/>
        <end position="264"/>
    </location>
</feature>
<evidence type="ECO:0000256" key="1">
    <source>
        <dbReference type="SAM" id="MobiDB-lite"/>
    </source>
</evidence>
<dbReference type="EMBL" id="CAJGYM010000012">
    <property type="protein sequence ID" value="CAD6189846.1"/>
    <property type="molecule type" value="Genomic_DNA"/>
</dbReference>
<feature type="signal peptide" evidence="3">
    <location>
        <begin position="1"/>
        <end position="34"/>
    </location>
</feature>
<protein>
    <submittedName>
        <fullName evidence="4">Uncharacterized protein</fullName>
    </submittedName>
</protein>
<evidence type="ECO:0000313" key="4">
    <source>
        <dbReference type="EMBL" id="CAD6189846.1"/>
    </source>
</evidence>
<evidence type="ECO:0000313" key="5">
    <source>
        <dbReference type="Proteomes" id="UP000835052"/>
    </source>
</evidence>
<keyword evidence="2" id="KW-1133">Transmembrane helix</keyword>
<sequence length="323" mass="35618">MSCSFKYKELKASFQCSLLLFFITLISIFSSVLAGNCCTQPMVSFSSGEAFPDECLKLACTDDIILVVNPNVNHRLIWNFAFEATQISTLTVISNRGKPLEFNKLERIVHHGSGPAIRFFDADIASISFVNLKEIIVDEPLIYCQKRDLIVFESQISQVVMDRLKKIARKTLAVCDGPTVPPTSPTTVPLKTTTSKRTRRPPKPTTTKKGPTKSTKKTTTEEPFDSPDLSPQNPSETSTGASDDSSTTESAAAARRRWKEEREKKCISDDLVGAGVFLLIFLLAAVISLTLLSIYLYSNKEKEKSTTDASISNSYLSPASPKI</sequence>